<comment type="caution">
    <text evidence="2">The sequence shown here is derived from an EMBL/GenBank/DDBJ whole genome shotgun (WGS) entry which is preliminary data.</text>
</comment>
<evidence type="ECO:0000313" key="2">
    <source>
        <dbReference type="EMBL" id="KZL68453.1"/>
    </source>
</evidence>
<keyword evidence="3" id="KW-1185">Reference proteome</keyword>
<feature type="region of interest" description="Disordered" evidence="1">
    <location>
        <begin position="25"/>
        <end position="91"/>
    </location>
</feature>
<gene>
    <name evidence="2" type="ORF">CI238_00318</name>
</gene>
<organism evidence="2 3">
    <name type="scientific">Colletotrichum incanum</name>
    <name type="common">Soybean anthracnose fungus</name>
    <dbReference type="NCBI Taxonomy" id="1573173"/>
    <lineage>
        <taxon>Eukaryota</taxon>
        <taxon>Fungi</taxon>
        <taxon>Dikarya</taxon>
        <taxon>Ascomycota</taxon>
        <taxon>Pezizomycotina</taxon>
        <taxon>Sordariomycetes</taxon>
        <taxon>Hypocreomycetidae</taxon>
        <taxon>Glomerellales</taxon>
        <taxon>Glomerellaceae</taxon>
        <taxon>Colletotrichum</taxon>
        <taxon>Colletotrichum spaethianum species complex</taxon>
    </lineage>
</organism>
<dbReference type="EMBL" id="LFIW01002504">
    <property type="protein sequence ID" value="KZL68453.1"/>
    <property type="molecule type" value="Genomic_DNA"/>
</dbReference>
<evidence type="ECO:0000313" key="3">
    <source>
        <dbReference type="Proteomes" id="UP000076584"/>
    </source>
</evidence>
<name>A0A161WAD8_COLIC</name>
<sequence length="91" mass="9965">MNPLIAPGAECLTCTISILGWPITNYSRGRKQRDRTKQDGGHQKQGGRPGKLRDQAPQQDLDARVQTGDGEGSKSDKREDTCRQALLFPSG</sequence>
<reference evidence="2 3" key="1">
    <citation type="submission" date="2015-06" db="EMBL/GenBank/DDBJ databases">
        <title>Survival trade-offs in plant roots during colonization by closely related pathogenic and mutualistic fungi.</title>
        <authorList>
            <person name="Hacquard S."/>
            <person name="Kracher B."/>
            <person name="Hiruma K."/>
            <person name="Weinman A."/>
            <person name="Muench P."/>
            <person name="Garrido Oter R."/>
            <person name="Ver Loren van Themaat E."/>
            <person name="Dallerey J.-F."/>
            <person name="Damm U."/>
            <person name="Henrissat B."/>
            <person name="Lespinet O."/>
            <person name="Thon M."/>
            <person name="Kemen E."/>
            <person name="McHardy A.C."/>
            <person name="Schulze-Lefert P."/>
            <person name="O'Connell R.J."/>
        </authorList>
    </citation>
    <scope>NUCLEOTIDE SEQUENCE [LARGE SCALE GENOMIC DNA]</scope>
    <source>
        <strain evidence="2 3">MAFF 238704</strain>
    </source>
</reference>
<proteinExistence type="predicted"/>
<dbReference type="AlphaFoldDB" id="A0A161WAD8"/>
<dbReference type="Proteomes" id="UP000076584">
    <property type="component" value="Unassembled WGS sequence"/>
</dbReference>
<feature type="compositionally biased region" description="Basic and acidic residues" evidence="1">
    <location>
        <begin position="71"/>
        <end position="82"/>
    </location>
</feature>
<accession>A0A161WAD8</accession>
<protein>
    <submittedName>
        <fullName evidence="2">Uncharacterized protein</fullName>
    </submittedName>
</protein>
<evidence type="ECO:0000256" key="1">
    <source>
        <dbReference type="SAM" id="MobiDB-lite"/>
    </source>
</evidence>